<dbReference type="InterPro" id="IPR005135">
    <property type="entry name" value="Endo/exonuclease/phosphatase"/>
</dbReference>
<proteinExistence type="predicted"/>
<organism evidence="2 3">
    <name type="scientific">Williamsia serinedens</name>
    <dbReference type="NCBI Taxonomy" id="391736"/>
    <lineage>
        <taxon>Bacteria</taxon>
        <taxon>Bacillati</taxon>
        <taxon>Actinomycetota</taxon>
        <taxon>Actinomycetes</taxon>
        <taxon>Mycobacteriales</taxon>
        <taxon>Nocardiaceae</taxon>
        <taxon>Williamsia</taxon>
    </lineage>
</organism>
<evidence type="ECO:0000313" key="3">
    <source>
        <dbReference type="Proteomes" id="UP001205740"/>
    </source>
</evidence>
<dbReference type="Proteomes" id="UP001205740">
    <property type="component" value="Unassembled WGS sequence"/>
</dbReference>
<dbReference type="Pfam" id="PF03372">
    <property type="entry name" value="Exo_endo_phos"/>
    <property type="match status" value="1"/>
</dbReference>
<keyword evidence="2" id="KW-0540">Nuclease</keyword>
<sequence length="300" mass="31463">MGASTAAAGLRRYRGAAQLPVAAASFASWLALGGPLAVMAAGLRRRRGAAAVGVAVSALAGWDRRHLVPARGRATADVGNLTVMQANLWLGRADAATVVETARVHAVDLLCVQEITETCRDALTRAGIDELLPHRVVVAAPEGAGTGVWSRHPLSDGRELSGFTLAAVAARMELPTGGSVTVLSVHPMPPYPYAPELWLGELRRIRDEVDGVDGPVVVGGDLNATHDHAAFRDLLGDDLVDAGAASRSGPLPTYPAHKTWIPPLIGIDHVLLRGVRAERVRTIPLPGSDHRGLLAAVRLD</sequence>
<keyword evidence="2" id="KW-0255">Endonuclease</keyword>
<keyword evidence="3" id="KW-1185">Reference proteome</keyword>
<evidence type="ECO:0000313" key="2">
    <source>
        <dbReference type="EMBL" id="MCP2162593.1"/>
    </source>
</evidence>
<reference evidence="2 3" key="1">
    <citation type="submission" date="2022-06" db="EMBL/GenBank/DDBJ databases">
        <title>Genomic Encyclopedia of Archaeal and Bacterial Type Strains, Phase II (KMG-II): from individual species to whole genera.</title>
        <authorList>
            <person name="Goeker M."/>
        </authorList>
    </citation>
    <scope>NUCLEOTIDE SEQUENCE [LARGE SCALE GENOMIC DNA]</scope>
    <source>
        <strain evidence="2 3">DSM 45037</strain>
    </source>
</reference>
<dbReference type="GO" id="GO:0004519">
    <property type="term" value="F:endonuclease activity"/>
    <property type="evidence" value="ECO:0007669"/>
    <property type="project" value="UniProtKB-KW"/>
</dbReference>
<dbReference type="Gene3D" id="3.60.10.10">
    <property type="entry name" value="Endonuclease/exonuclease/phosphatase"/>
    <property type="match status" value="1"/>
</dbReference>
<name>A0ABT1H9V0_9NOCA</name>
<dbReference type="SUPFAM" id="SSF56219">
    <property type="entry name" value="DNase I-like"/>
    <property type="match status" value="1"/>
</dbReference>
<comment type="caution">
    <text evidence="2">The sequence shown here is derived from an EMBL/GenBank/DDBJ whole genome shotgun (WGS) entry which is preliminary data.</text>
</comment>
<gene>
    <name evidence="2" type="ORF">LX12_003801</name>
</gene>
<dbReference type="EMBL" id="JAMTCG010000007">
    <property type="protein sequence ID" value="MCP2162593.1"/>
    <property type="molecule type" value="Genomic_DNA"/>
</dbReference>
<accession>A0ABT1H9V0</accession>
<protein>
    <submittedName>
        <fullName evidence="2">Conserved protein YafD, endonuclease/exonuclease/phosphatase (EEP) superfamily</fullName>
    </submittedName>
</protein>
<keyword evidence="2" id="KW-0378">Hydrolase</keyword>
<dbReference type="InterPro" id="IPR036691">
    <property type="entry name" value="Endo/exonu/phosph_ase_sf"/>
</dbReference>
<feature type="domain" description="Endonuclease/exonuclease/phosphatase" evidence="1">
    <location>
        <begin position="84"/>
        <end position="290"/>
    </location>
</feature>
<evidence type="ECO:0000259" key="1">
    <source>
        <dbReference type="Pfam" id="PF03372"/>
    </source>
</evidence>